<reference evidence="6" key="1">
    <citation type="journal article" date="2019" name="Int. J. Syst. Evol. Microbiol.">
        <title>The Global Catalogue of Microorganisms (GCM) 10K type strain sequencing project: providing services to taxonomists for standard genome sequencing and annotation.</title>
        <authorList>
            <consortium name="The Broad Institute Genomics Platform"/>
            <consortium name="The Broad Institute Genome Sequencing Center for Infectious Disease"/>
            <person name="Wu L."/>
            <person name="Ma J."/>
        </authorList>
    </citation>
    <scope>NUCLEOTIDE SEQUENCE [LARGE SCALE GENOMIC DNA]</scope>
    <source>
        <strain evidence="6">CCUG 54939</strain>
    </source>
</reference>
<gene>
    <name evidence="5" type="primary">bamE</name>
    <name evidence="5" type="ORF">ACFOSS_06970</name>
</gene>
<evidence type="ECO:0000313" key="5">
    <source>
        <dbReference type="EMBL" id="MFC3913203.1"/>
    </source>
</evidence>
<feature type="domain" description="Outer membrane protein assembly factor BamE" evidence="4">
    <location>
        <begin position="53"/>
        <end position="125"/>
    </location>
</feature>
<comment type="caution">
    <text evidence="5">The sequence shown here is derived from an EMBL/GenBank/DDBJ whole genome shotgun (WGS) entry which is preliminary data.</text>
</comment>
<sequence>MKKITLAAALLLAFTANAHAGLLDSVAKTATALDSATGGETSTQDAVLELVKSKVKEGATKEEVKKQLGEPKVIATENGNEIWKYDANSLNANAGAAMQLASALGADTSKVQKIVALHFDGNSVKSYDVVDGTLTN</sequence>
<dbReference type="EMBL" id="JBHSAF010000006">
    <property type="protein sequence ID" value="MFC3913203.1"/>
    <property type="molecule type" value="Genomic_DNA"/>
</dbReference>
<evidence type="ECO:0000256" key="2">
    <source>
        <dbReference type="ARBA" id="ARBA00023136"/>
    </source>
</evidence>
<feature type="signal peptide" evidence="3">
    <location>
        <begin position="1"/>
        <end position="20"/>
    </location>
</feature>
<evidence type="ECO:0000259" key="4">
    <source>
        <dbReference type="Pfam" id="PF04355"/>
    </source>
</evidence>
<name>A0ABV8CM45_9GAMM</name>
<dbReference type="RefSeq" id="WP_377151464.1">
    <property type="nucleotide sequence ID" value="NZ_JBHSAF010000006.1"/>
</dbReference>
<evidence type="ECO:0000256" key="1">
    <source>
        <dbReference type="ARBA" id="ARBA00022729"/>
    </source>
</evidence>
<dbReference type="Gene3D" id="3.30.1450.10">
    <property type="match status" value="1"/>
</dbReference>
<dbReference type="Proteomes" id="UP001595692">
    <property type="component" value="Unassembled WGS sequence"/>
</dbReference>
<proteinExistence type="predicted"/>
<feature type="chain" id="PRO_5046595238" evidence="3">
    <location>
        <begin position="21"/>
        <end position="136"/>
    </location>
</feature>
<keyword evidence="2" id="KW-0472">Membrane</keyword>
<evidence type="ECO:0000313" key="6">
    <source>
        <dbReference type="Proteomes" id="UP001595692"/>
    </source>
</evidence>
<organism evidence="5 6">
    <name type="scientific">Pseudaeromonas sharmana</name>
    <dbReference type="NCBI Taxonomy" id="328412"/>
    <lineage>
        <taxon>Bacteria</taxon>
        <taxon>Pseudomonadati</taxon>
        <taxon>Pseudomonadota</taxon>
        <taxon>Gammaproteobacteria</taxon>
        <taxon>Aeromonadales</taxon>
        <taxon>Aeromonadaceae</taxon>
        <taxon>Pseudaeromonas</taxon>
    </lineage>
</organism>
<accession>A0ABV8CM45</accession>
<evidence type="ECO:0000256" key="3">
    <source>
        <dbReference type="SAM" id="SignalP"/>
    </source>
</evidence>
<protein>
    <submittedName>
        <fullName evidence="5">Outer membrane protein assembly factor BamE</fullName>
    </submittedName>
</protein>
<keyword evidence="6" id="KW-1185">Reference proteome</keyword>
<dbReference type="InterPro" id="IPR007450">
    <property type="entry name" value="BamE_dom"/>
</dbReference>
<dbReference type="Pfam" id="PF04355">
    <property type="entry name" value="BamE"/>
    <property type="match status" value="1"/>
</dbReference>
<dbReference type="InterPro" id="IPR037873">
    <property type="entry name" value="BamE-like"/>
</dbReference>
<keyword evidence="1 3" id="KW-0732">Signal</keyword>